<reference evidence="2" key="1">
    <citation type="submission" date="2019-05" db="EMBL/GenBank/DDBJ databases">
        <title>Annotation for the trematode Fasciolopsis buski.</title>
        <authorList>
            <person name="Choi Y.-J."/>
        </authorList>
    </citation>
    <scope>NUCLEOTIDE SEQUENCE</scope>
    <source>
        <strain evidence="2">HT</strain>
        <tissue evidence="2">Whole worm</tissue>
    </source>
</reference>
<feature type="domain" description="Aldehyde dehydrogenase" evidence="1">
    <location>
        <begin position="85"/>
        <end position="258"/>
    </location>
</feature>
<protein>
    <submittedName>
        <fullName evidence="2">Betaine aldehyde dehydrogenase</fullName>
    </submittedName>
</protein>
<dbReference type="SUPFAM" id="SSF53720">
    <property type="entry name" value="ALDH-like"/>
    <property type="match status" value="1"/>
</dbReference>
<feature type="domain" description="Aldehyde dehydrogenase" evidence="1">
    <location>
        <begin position="1"/>
        <end position="70"/>
    </location>
</feature>
<dbReference type="Proteomes" id="UP000728185">
    <property type="component" value="Unassembled WGS sequence"/>
</dbReference>
<evidence type="ECO:0000259" key="1">
    <source>
        <dbReference type="Pfam" id="PF00171"/>
    </source>
</evidence>
<dbReference type="GO" id="GO:0016620">
    <property type="term" value="F:oxidoreductase activity, acting on the aldehyde or oxo group of donors, NAD or NADP as acceptor"/>
    <property type="evidence" value="ECO:0007669"/>
    <property type="project" value="InterPro"/>
</dbReference>
<dbReference type="Gene3D" id="3.40.309.10">
    <property type="entry name" value="Aldehyde Dehydrogenase, Chain A, domain 2"/>
    <property type="match status" value="1"/>
</dbReference>
<dbReference type="PANTHER" id="PTHR11699">
    <property type="entry name" value="ALDEHYDE DEHYDROGENASE-RELATED"/>
    <property type="match status" value="1"/>
</dbReference>
<dbReference type="AlphaFoldDB" id="A0A8E0VND3"/>
<dbReference type="Pfam" id="PF00171">
    <property type="entry name" value="Aldedh"/>
    <property type="match status" value="2"/>
</dbReference>
<evidence type="ECO:0000313" key="3">
    <source>
        <dbReference type="Proteomes" id="UP000728185"/>
    </source>
</evidence>
<sequence length="273" mass="29459">MAVWKSAPALAAGNALVFKPSPLTPLTTIRLAELFTKAGCPDNLFSVVLGDSGVGQRLIKHNGIAKVSFTVQFLTHSVPKRGPLRTQRLGVGDPFLSSTAMGALITPEHLERVLEFISGAVAEGATKLYGGTRPKFPEGSVLTGGNFLLPCILTNCNDHMRAVREEIFGPVITLLRFDEEDEVIRRANQSELGLAGGVFTQNLFTAHRIAAQLQCGSVYVNSFNYYPPGIPFGGYKRSGFGRENSVDTLLAYSQLKAVYVEGGKLLDPFPFSP</sequence>
<dbReference type="InterPro" id="IPR016163">
    <property type="entry name" value="Ald_DH_C"/>
</dbReference>
<gene>
    <name evidence="2" type="ORF">FBUS_08974</name>
</gene>
<organism evidence="2 3">
    <name type="scientific">Fasciolopsis buskii</name>
    <dbReference type="NCBI Taxonomy" id="27845"/>
    <lineage>
        <taxon>Eukaryota</taxon>
        <taxon>Metazoa</taxon>
        <taxon>Spiralia</taxon>
        <taxon>Lophotrochozoa</taxon>
        <taxon>Platyhelminthes</taxon>
        <taxon>Trematoda</taxon>
        <taxon>Digenea</taxon>
        <taxon>Plagiorchiida</taxon>
        <taxon>Echinostomata</taxon>
        <taxon>Echinostomatoidea</taxon>
        <taxon>Fasciolidae</taxon>
        <taxon>Fasciolopsis</taxon>
    </lineage>
</organism>
<comment type="caution">
    <text evidence="2">The sequence shown here is derived from an EMBL/GenBank/DDBJ whole genome shotgun (WGS) entry which is preliminary data.</text>
</comment>
<keyword evidence="3" id="KW-1185">Reference proteome</keyword>
<evidence type="ECO:0000313" key="2">
    <source>
        <dbReference type="EMBL" id="KAA0198445.1"/>
    </source>
</evidence>
<accession>A0A8E0VND3</accession>
<proteinExistence type="predicted"/>
<dbReference type="InterPro" id="IPR016161">
    <property type="entry name" value="Ald_DH/histidinol_DH"/>
</dbReference>
<dbReference type="InterPro" id="IPR015590">
    <property type="entry name" value="Aldehyde_DH_dom"/>
</dbReference>
<dbReference type="Gene3D" id="3.40.605.10">
    <property type="entry name" value="Aldehyde Dehydrogenase, Chain A, domain 1"/>
    <property type="match status" value="2"/>
</dbReference>
<dbReference type="EMBL" id="LUCM01001739">
    <property type="protein sequence ID" value="KAA0198445.1"/>
    <property type="molecule type" value="Genomic_DNA"/>
</dbReference>
<dbReference type="InterPro" id="IPR016162">
    <property type="entry name" value="Ald_DH_N"/>
</dbReference>
<name>A0A8E0VND3_9TREM</name>
<dbReference type="OrthoDB" id="310895at2759"/>